<name>A0A2N3N823_9PEZI</name>
<protein>
    <submittedName>
        <fullName evidence="2">Uncharacterized protein</fullName>
    </submittedName>
</protein>
<dbReference type="STRING" id="41688.A0A2N3N823"/>
<proteinExistence type="predicted"/>
<dbReference type="AlphaFoldDB" id="A0A2N3N823"/>
<dbReference type="InParanoid" id="A0A2N3N823"/>
<dbReference type="OrthoDB" id="2400485at2759"/>
<reference evidence="2 3" key="1">
    <citation type="journal article" date="2017" name="G3 (Bethesda)">
        <title>First Draft Genome Sequence of the Pathogenic Fungus Lomentospora prolificans (Formerly Scedosporium prolificans).</title>
        <authorList>
            <person name="Luo R."/>
            <person name="Zimin A."/>
            <person name="Workman R."/>
            <person name="Fan Y."/>
            <person name="Pertea G."/>
            <person name="Grossman N."/>
            <person name="Wear M.P."/>
            <person name="Jia B."/>
            <person name="Miller H."/>
            <person name="Casadevall A."/>
            <person name="Timp W."/>
            <person name="Zhang S.X."/>
            <person name="Salzberg S.L."/>
        </authorList>
    </citation>
    <scope>NUCLEOTIDE SEQUENCE [LARGE SCALE GENOMIC DNA]</scope>
    <source>
        <strain evidence="2 3">JHH-5317</strain>
    </source>
</reference>
<evidence type="ECO:0000313" key="3">
    <source>
        <dbReference type="Proteomes" id="UP000233524"/>
    </source>
</evidence>
<keyword evidence="3" id="KW-1185">Reference proteome</keyword>
<dbReference type="Proteomes" id="UP000233524">
    <property type="component" value="Unassembled WGS sequence"/>
</dbReference>
<dbReference type="PANTHER" id="PTHR34213:SF2">
    <property type="entry name" value="NUCLEAR TRANSPORT FACTOR 2 (NTF2) FAMILY PROTEIN"/>
    <property type="match status" value="1"/>
</dbReference>
<comment type="caution">
    <text evidence="2">The sequence shown here is derived from an EMBL/GenBank/DDBJ whole genome shotgun (WGS) entry which is preliminary data.</text>
</comment>
<organism evidence="2 3">
    <name type="scientific">Lomentospora prolificans</name>
    <dbReference type="NCBI Taxonomy" id="41688"/>
    <lineage>
        <taxon>Eukaryota</taxon>
        <taxon>Fungi</taxon>
        <taxon>Dikarya</taxon>
        <taxon>Ascomycota</taxon>
        <taxon>Pezizomycotina</taxon>
        <taxon>Sordariomycetes</taxon>
        <taxon>Hypocreomycetidae</taxon>
        <taxon>Microascales</taxon>
        <taxon>Microascaceae</taxon>
        <taxon>Lomentospora</taxon>
    </lineage>
</organism>
<dbReference type="PANTHER" id="PTHR34213">
    <property type="entry name" value="NUCLEAR TRANSPORT FACTOR 2 (NTF2) FAMILY PROTEIN"/>
    <property type="match status" value="1"/>
</dbReference>
<evidence type="ECO:0000256" key="1">
    <source>
        <dbReference type="SAM" id="MobiDB-lite"/>
    </source>
</evidence>
<dbReference type="EMBL" id="NLAX01000095">
    <property type="protein sequence ID" value="PKS08599.1"/>
    <property type="molecule type" value="Genomic_DNA"/>
</dbReference>
<evidence type="ECO:0000313" key="2">
    <source>
        <dbReference type="EMBL" id="PKS08599.1"/>
    </source>
</evidence>
<feature type="region of interest" description="Disordered" evidence="1">
    <location>
        <begin position="1"/>
        <end position="40"/>
    </location>
</feature>
<dbReference type="VEuPathDB" id="FungiDB:jhhlp_004985"/>
<sequence length="186" mass="21137">MPSNTLPHPDQRGVEPHPELPMDGDGAVDYTPVPDKSAPLSPARQSIMQHIINLYCGRPSEEDMMVYAEQAVYDDPFSYCDTRQILRILIIRYKIAGQWYGIPKLFSKSETLATQVVTSTEHDLVWKQSQKYTFAGVHVPKTVNSLVSLRLDGAEPNEKVVYHKDMWNEKDYSHEGLGMIFKKLNG</sequence>
<accession>A0A2N3N823</accession>
<gene>
    <name evidence="2" type="ORF">jhhlp_004985</name>
</gene>
<feature type="compositionally biased region" description="Basic and acidic residues" evidence="1">
    <location>
        <begin position="9"/>
        <end position="20"/>
    </location>
</feature>